<name>A0A6A6JSD2_WESOR</name>
<sequence>MRISERLLTLYTPWLAGKLRQTQVPGLKVLRIICEHWYTVSDLEIPALSRLVAWMNNFPYNSRTPDLLPLPPTSTVEDHILLLSACDMLCIEEGVKIASERLSEGISSCPLSPDDVKLLWYMFGNTPENVETIALNLAMHKTDKDEYLLWFLQEELPPEHTNDLLHRAQYWKAEIARDAGEAT</sequence>
<evidence type="ECO:0000313" key="2">
    <source>
        <dbReference type="Proteomes" id="UP000800097"/>
    </source>
</evidence>
<dbReference type="Proteomes" id="UP000800097">
    <property type="component" value="Unassembled WGS sequence"/>
</dbReference>
<keyword evidence="2" id="KW-1185">Reference proteome</keyword>
<organism evidence="1 2">
    <name type="scientific">Westerdykella ornata</name>
    <dbReference type="NCBI Taxonomy" id="318751"/>
    <lineage>
        <taxon>Eukaryota</taxon>
        <taxon>Fungi</taxon>
        <taxon>Dikarya</taxon>
        <taxon>Ascomycota</taxon>
        <taxon>Pezizomycotina</taxon>
        <taxon>Dothideomycetes</taxon>
        <taxon>Pleosporomycetidae</taxon>
        <taxon>Pleosporales</taxon>
        <taxon>Sporormiaceae</taxon>
        <taxon>Westerdykella</taxon>
    </lineage>
</organism>
<protein>
    <submittedName>
        <fullName evidence="1">Uncharacterized protein</fullName>
    </submittedName>
</protein>
<dbReference type="EMBL" id="ML986487">
    <property type="protein sequence ID" value="KAF2278778.1"/>
    <property type="molecule type" value="Genomic_DNA"/>
</dbReference>
<accession>A0A6A6JSD2</accession>
<gene>
    <name evidence="1" type="ORF">EI97DRAFT_456221</name>
</gene>
<evidence type="ECO:0000313" key="1">
    <source>
        <dbReference type="EMBL" id="KAF2278778.1"/>
    </source>
</evidence>
<dbReference type="AlphaFoldDB" id="A0A6A6JSD2"/>
<reference evidence="1" key="1">
    <citation type="journal article" date="2020" name="Stud. Mycol.">
        <title>101 Dothideomycetes genomes: a test case for predicting lifestyles and emergence of pathogens.</title>
        <authorList>
            <person name="Haridas S."/>
            <person name="Albert R."/>
            <person name="Binder M."/>
            <person name="Bloem J."/>
            <person name="Labutti K."/>
            <person name="Salamov A."/>
            <person name="Andreopoulos B."/>
            <person name="Baker S."/>
            <person name="Barry K."/>
            <person name="Bills G."/>
            <person name="Bluhm B."/>
            <person name="Cannon C."/>
            <person name="Castanera R."/>
            <person name="Culley D."/>
            <person name="Daum C."/>
            <person name="Ezra D."/>
            <person name="Gonzalez J."/>
            <person name="Henrissat B."/>
            <person name="Kuo A."/>
            <person name="Liang C."/>
            <person name="Lipzen A."/>
            <person name="Lutzoni F."/>
            <person name="Magnuson J."/>
            <person name="Mondo S."/>
            <person name="Nolan M."/>
            <person name="Ohm R."/>
            <person name="Pangilinan J."/>
            <person name="Park H.-J."/>
            <person name="Ramirez L."/>
            <person name="Alfaro M."/>
            <person name="Sun H."/>
            <person name="Tritt A."/>
            <person name="Yoshinaga Y."/>
            <person name="Zwiers L.-H."/>
            <person name="Turgeon B."/>
            <person name="Goodwin S."/>
            <person name="Spatafora J."/>
            <person name="Crous P."/>
            <person name="Grigoriev I."/>
        </authorList>
    </citation>
    <scope>NUCLEOTIDE SEQUENCE</scope>
    <source>
        <strain evidence="1">CBS 379.55</strain>
    </source>
</reference>
<dbReference type="RefSeq" id="XP_033656317.1">
    <property type="nucleotide sequence ID" value="XM_033800707.1"/>
</dbReference>
<dbReference type="OrthoDB" id="10593094at2759"/>
<proteinExistence type="predicted"/>
<dbReference type="GeneID" id="54553882"/>